<dbReference type="EC" id="2.3.1.234" evidence="3"/>
<dbReference type="AlphaFoldDB" id="A0A947D9U5"/>
<dbReference type="SUPFAM" id="SSF53067">
    <property type="entry name" value="Actin-like ATPase domain"/>
    <property type="match status" value="2"/>
</dbReference>
<dbReference type="Gene3D" id="3.30.420.40">
    <property type="match status" value="2"/>
</dbReference>
<dbReference type="InterPro" id="IPR000905">
    <property type="entry name" value="Gcp-like_dom"/>
</dbReference>
<dbReference type="PANTHER" id="PTHR11735:SF11">
    <property type="entry name" value="TRNA THREONYLCARBAMOYLADENOSINE BIOSYNTHESIS PROTEIN TSAB"/>
    <property type="match status" value="1"/>
</dbReference>
<evidence type="ECO:0000313" key="3">
    <source>
        <dbReference type="EMBL" id="MBT9292869.1"/>
    </source>
</evidence>
<evidence type="ECO:0000259" key="2">
    <source>
        <dbReference type="Pfam" id="PF00814"/>
    </source>
</evidence>
<dbReference type="CDD" id="cd24032">
    <property type="entry name" value="ASKHA_NBD_TsaB"/>
    <property type="match status" value="1"/>
</dbReference>
<dbReference type="RefSeq" id="WP_261971362.1">
    <property type="nucleotide sequence ID" value="NZ_JAHHZF010000015.1"/>
</dbReference>
<feature type="region of interest" description="Disordered" evidence="1">
    <location>
        <begin position="222"/>
        <end position="247"/>
    </location>
</feature>
<accession>A0A947D9U5</accession>
<gene>
    <name evidence="3" type="primary">tsaB</name>
    <name evidence="3" type="ORF">KL771_25635</name>
</gene>
<comment type="caution">
    <text evidence="3">The sequence shown here is derived from an EMBL/GenBank/DDBJ whole genome shotgun (WGS) entry which is preliminary data.</text>
</comment>
<feature type="domain" description="Gcp-like" evidence="2">
    <location>
        <begin position="33"/>
        <end position="130"/>
    </location>
</feature>
<sequence>MSILALDTALDACSVALLTAGGDVLARTTRDIGRGHAEVLMAVAGDVFEAAGTAPRDLSRIVVTIGPGSFTGIRVGLAAARAIGLAADVPVVGVTTLEAIADEALGQAPGPVLVAIDARRGEVYAGLYEASPDGLPIPAERTAPAAMGHAQAAALAIAAGARVVGSGAMLVAAPADGRIAADAAIRFPDIVRVGRIGAARAPSSRPPAPVYLRAADAKPQEGFRIARAADPDADPVPPSPTDPEVRP</sequence>
<evidence type="ECO:0000313" key="4">
    <source>
        <dbReference type="Proteomes" id="UP000766595"/>
    </source>
</evidence>
<dbReference type="PANTHER" id="PTHR11735">
    <property type="entry name" value="TRNA N6-ADENOSINE THREONYLCARBAMOYLTRANSFERASE"/>
    <property type="match status" value="1"/>
</dbReference>
<dbReference type="GO" id="GO:0005829">
    <property type="term" value="C:cytosol"/>
    <property type="evidence" value="ECO:0007669"/>
    <property type="project" value="TreeGrafter"/>
</dbReference>
<protein>
    <submittedName>
        <fullName evidence="3">tRNA (Adenosine(37)-N6)-threonylcarbamoyltransferase complex dimerization subunit type 1 TsaB</fullName>
        <ecNumber evidence="3">2.3.1.234</ecNumber>
    </submittedName>
</protein>
<dbReference type="InterPro" id="IPR043129">
    <property type="entry name" value="ATPase_NBD"/>
</dbReference>
<dbReference type="NCBIfam" id="TIGR03725">
    <property type="entry name" value="T6A_YeaZ"/>
    <property type="match status" value="1"/>
</dbReference>
<keyword evidence="3" id="KW-0808">Transferase</keyword>
<dbReference type="InterPro" id="IPR022496">
    <property type="entry name" value="T6A_TsaB"/>
</dbReference>
<proteinExistence type="predicted"/>
<organism evidence="3 4">
    <name type="scientific">Prosthecodimorpha staleyi</name>
    <dbReference type="NCBI Taxonomy" id="2840188"/>
    <lineage>
        <taxon>Bacteria</taxon>
        <taxon>Pseudomonadati</taxon>
        <taxon>Pseudomonadota</taxon>
        <taxon>Alphaproteobacteria</taxon>
        <taxon>Hyphomicrobiales</taxon>
        <taxon>Ancalomicrobiaceae</taxon>
        <taxon>Prosthecodimorpha</taxon>
    </lineage>
</organism>
<dbReference type="Proteomes" id="UP000766595">
    <property type="component" value="Unassembled WGS sequence"/>
</dbReference>
<dbReference type="GO" id="GO:0061711">
    <property type="term" value="F:tRNA N(6)-L-threonylcarbamoyladenine synthase activity"/>
    <property type="evidence" value="ECO:0007669"/>
    <property type="project" value="UniProtKB-EC"/>
</dbReference>
<keyword evidence="3" id="KW-0012">Acyltransferase</keyword>
<dbReference type="Pfam" id="PF00814">
    <property type="entry name" value="TsaD"/>
    <property type="match status" value="1"/>
</dbReference>
<evidence type="ECO:0000256" key="1">
    <source>
        <dbReference type="SAM" id="MobiDB-lite"/>
    </source>
</evidence>
<dbReference type="EMBL" id="JAHHZF010000015">
    <property type="protein sequence ID" value="MBT9292869.1"/>
    <property type="molecule type" value="Genomic_DNA"/>
</dbReference>
<name>A0A947D9U5_9HYPH</name>
<dbReference type="GO" id="GO:0002949">
    <property type="term" value="P:tRNA threonylcarbamoyladenosine modification"/>
    <property type="evidence" value="ECO:0007669"/>
    <property type="project" value="InterPro"/>
</dbReference>
<reference evidence="3 4" key="1">
    <citation type="submission" date="2021-06" db="EMBL/GenBank/DDBJ databases">
        <authorList>
            <person name="Grouzdev D.S."/>
            <person name="Koziaeva V."/>
        </authorList>
    </citation>
    <scope>NUCLEOTIDE SEQUENCE [LARGE SCALE GENOMIC DNA]</scope>
    <source>
        <strain evidence="3 4">22</strain>
    </source>
</reference>
<keyword evidence="4" id="KW-1185">Reference proteome</keyword>